<dbReference type="AlphaFoldDB" id="A0A165XA97"/>
<feature type="compositionally biased region" description="Polar residues" evidence="1">
    <location>
        <begin position="36"/>
        <end position="55"/>
    </location>
</feature>
<proteinExistence type="predicted"/>
<feature type="compositionally biased region" description="Pro residues" evidence="1">
    <location>
        <begin position="141"/>
        <end position="150"/>
    </location>
</feature>
<feature type="region of interest" description="Disordered" evidence="1">
    <location>
        <begin position="137"/>
        <end position="167"/>
    </location>
</feature>
<organism evidence="2 3">
    <name type="scientific">Sistotremastrum suecicum HHB10207 ss-3</name>
    <dbReference type="NCBI Taxonomy" id="1314776"/>
    <lineage>
        <taxon>Eukaryota</taxon>
        <taxon>Fungi</taxon>
        <taxon>Dikarya</taxon>
        <taxon>Basidiomycota</taxon>
        <taxon>Agaricomycotina</taxon>
        <taxon>Agaricomycetes</taxon>
        <taxon>Sistotremastrales</taxon>
        <taxon>Sistotremastraceae</taxon>
        <taxon>Sistotremastrum</taxon>
    </lineage>
</organism>
<sequence>MYRPLLSTARDRIAQGAKYPSQSARPKPLVIDVSRTRTSARSPNSCAPTVFSITPTKARGRKRRNGLGYNNRLSESPPPAPLPQRIYKPRQMQPSAAVSKTTWIIIHSRLKPILEGTMPIRGLDETQQDPRRVVTGTTLPPVEPMAPPTHVPIRPTKPKSGATKTLDPTRNITIPVVIAAREPGKREPPVLIVSPVLVPITRYLTP</sequence>
<keyword evidence="3" id="KW-1185">Reference proteome</keyword>
<evidence type="ECO:0000313" key="3">
    <source>
        <dbReference type="Proteomes" id="UP000076798"/>
    </source>
</evidence>
<protein>
    <submittedName>
        <fullName evidence="2">Uncharacterized protein</fullName>
    </submittedName>
</protein>
<evidence type="ECO:0000256" key="1">
    <source>
        <dbReference type="SAM" id="MobiDB-lite"/>
    </source>
</evidence>
<feature type="region of interest" description="Disordered" evidence="1">
    <location>
        <begin position="1"/>
        <end position="84"/>
    </location>
</feature>
<gene>
    <name evidence="2" type="ORF">SISSUDRAFT_626357</name>
</gene>
<evidence type="ECO:0000313" key="2">
    <source>
        <dbReference type="EMBL" id="KZT31990.1"/>
    </source>
</evidence>
<dbReference type="EMBL" id="KV428411">
    <property type="protein sequence ID" value="KZT31990.1"/>
    <property type="molecule type" value="Genomic_DNA"/>
</dbReference>
<dbReference type="Proteomes" id="UP000076798">
    <property type="component" value="Unassembled WGS sequence"/>
</dbReference>
<name>A0A165XA97_9AGAM</name>
<accession>A0A165XA97</accession>
<reference evidence="2 3" key="1">
    <citation type="journal article" date="2016" name="Mol. Biol. Evol.">
        <title>Comparative Genomics of Early-Diverging Mushroom-Forming Fungi Provides Insights into the Origins of Lignocellulose Decay Capabilities.</title>
        <authorList>
            <person name="Nagy L.G."/>
            <person name="Riley R."/>
            <person name="Tritt A."/>
            <person name="Adam C."/>
            <person name="Daum C."/>
            <person name="Floudas D."/>
            <person name="Sun H."/>
            <person name="Yadav J.S."/>
            <person name="Pangilinan J."/>
            <person name="Larsson K.H."/>
            <person name="Matsuura K."/>
            <person name="Barry K."/>
            <person name="Labutti K."/>
            <person name="Kuo R."/>
            <person name="Ohm R.A."/>
            <person name="Bhattacharya S.S."/>
            <person name="Shirouzu T."/>
            <person name="Yoshinaga Y."/>
            <person name="Martin F.M."/>
            <person name="Grigoriev I.V."/>
            <person name="Hibbett D.S."/>
        </authorList>
    </citation>
    <scope>NUCLEOTIDE SEQUENCE [LARGE SCALE GENOMIC DNA]</scope>
    <source>
        <strain evidence="2 3">HHB10207 ss-3</strain>
    </source>
</reference>